<evidence type="ECO:0000256" key="3">
    <source>
        <dbReference type="SAM" id="Phobius"/>
    </source>
</evidence>
<feature type="transmembrane region" description="Helical" evidence="3">
    <location>
        <begin position="149"/>
        <end position="171"/>
    </location>
</feature>
<dbReference type="EMBL" id="LRQE01000050">
    <property type="protein sequence ID" value="KXA27736.1"/>
    <property type="molecule type" value="Genomic_DNA"/>
</dbReference>
<accession>A0A133PGS0</accession>
<evidence type="ECO:0000313" key="4">
    <source>
        <dbReference type="EMBL" id="KXA27736.1"/>
    </source>
</evidence>
<dbReference type="AlphaFoldDB" id="A0A133PGS0"/>
<comment type="similarity">
    <text evidence="1 2">Belongs to the BioY family.</text>
</comment>
<name>A0A133PGS0_9FIRM</name>
<sequence length="184" mass="20120">MKNLKARDLVMCSLFVALIVVGTFIRVPIPVLPFTLQLLFTMLAGLLLGPELGATAVVVYIILGLIGLPVFTEGGGLAYIFKPSFGYIIGFAVGAYVTGKIANKDKRPDMKRLLKANFAGLAIVYSFGMIYYYLISNFYLESPIGVKAIIIYCFLLAIPGDIVLCFLGAFLGKRLIPIFNKSYN</sequence>
<dbReference type="GO" id="GO:0005886">
    <property type="term" value="C:plasma membrane"/>
    <property type="evidence" value="ECO:0007669"/>
    <property type="project" value="UniProtKB-SubCell"/>
</dbReference>
<feature type="transmembrane region" description="Helical" evidence="3">
    <location>
        <begin position="55"/>
        <end position="72"/>
    </location>
</feature>
<keyword evidence="3" id="KW-0812">Transmembrane</keyword>
<dbReference type="PIRSF" id="PIRSF016661">
    <property type="entry name" value="BioY"/>
    <property type="match status" value="1"/>
</dbReference>
<keyword evidence="3" id="KW-1133">Transmembrane helix</keyword>
<organism evidence="4">
    <name type="scientific">Peptoniphilus harei</name>
    <dbReference type="NCBI Taxonomy" id="54005"/>
    <lineage>
        <taxon>Bacteria</taxon>
        <taxon>Bacillati</taxon>
        <taxon>Bacillota</taxon>
        <taxon>Tissierellia</taxon>
        <taxon>Tissierellales</taxon>
        <taxon>Peptoniphilaceae</taxon>
        <taxon>Peptoniphilus</taxon>
    </lineage>
</organism>
<dbReference type="PANTHER" id="PTHR34295:SF1">
    <property type="entry name" value="BIOTIN TRANSPORTER BIOY"/>
    <property type="match status" value="1"/>
</dbReference>
<dbReference type="InterPro" id="IPR003784">
    <property type="entry name" value="BioY"/>
</dbReference>
<dbReference type="PATRIC" id="fig|54005.3.peg.1770"/>
<keyword evidence="2 3" id="KW-0472">Membrane</keyword>
<gene>
    <name evidence="4" type="ORF">HMPREF3229_01805</name>
</gene>
<keyword evidence="2" id="KW-0813">Transport</keyword>
<protein>
    <recommendedName>
        <fullName evidence="2">Biotin transporter</fullName>
    </recommendedName>
</protein>
<evidence type="ECO:0000313" key="5">
    <source>
        <dbReference type="Proteomes" id="UP000070174"/>
    </source>
</evidence>
<dbReference type="Proteomes" id="UP000070174">
    <property type="component" value="Unassembled WGS sequence"/>
</dbReference>
<keyword evidence="2" id="KW-1003">Cell membrane</keyword>
<evidence type="ECO:0000256" key="2">
    <source>
        <dbReference type="PIRNR" id="PIRNR016661"/>
    </source>
</evidence>
<feature type="transmembrane region" description="Helical" evidence="3">
    <location>
        <begin position="9"/>
        <end position="25"/>
    </location>
</feature>
<dbReference type="Pfam" id="PF02632">
    <property type="entry name" value="BioY"/>
    <property type="match status" value="1"/>
</dbReference>
<comment type="subcellular location">
    <subcellularLocation>
        <location evidence="2">Cell membrane</location>
        <topology evidence="2">Multi-pass membrane protein</topology>
    </subcellularLocation>
</comment>
<feature type="transmembrane region" description="Helical" evidence="3">
    <location>
        <begin position="84"/>
        <end position="102"/>
    </location>
</feature>
<evidence type="ECO:0000256" key="1">
    <source>
        <dbReference type="ARBA" id="ARBA00010692"/>
    </source>
</evidence>
<dbReference type="GO" id="GO:0015225">
    <property type="term" value="F:biotin transmembrane transporter activity"/>
    <property type="evidence" value="ECO:0007669"/>
    <property type="project" value="UniProtKB-UniRule"/>
</dbReference>
<reference evidence="4 5" key="1">
    <citation type="submission" date="2016-01" db="EMBL/GenBank/DDBJ databases">
        <authorList>
            <person name="Oliw E.H."/>
        </authorList>
    </citation>
    <scope>NUCLEOTIDE SEQUENCE [LARGE SCALE GENOMIC DNA]</scope>
    <source>
        <strain evidence="4 5">CMW7756A</strain>
    </source>
</reference>
<feature type="transmembrane region" description="Helical" evidence="3">
    <location>
        <begin position="114"/>
        <end position="134"/>
    </location>
</feature>
<comment type="caution">
    <text evidence="4">The sequence shown here is derived from an EMBL/GenBank/DDBJ whole genome shotgun (WGS) entry which is preliminary data.</text>
</comment>
<proteinExistence type="inferred from homology"/>
<dbReference type="RefSeq" id="WP_005953852.1">
    <property type="nucleotide sequence ID" value="NZ_KQ957105.1"/>
</dbReference>
<dbReference type="Gene3D" id="1.10.1760.20">
    <property type="match status" value="1"/>
</dbReference>
<dbReference type="PANTHER" id="PTHR34295">
    <property type="entry name" value="BIOTIN TRANSPORTER BIOY"/>
    <property type="match status" value="1"/>
</dbReference>